<sequence length="249" mass="26625">MANEFRTDPLIPIAPAKGSGHERDSPGFGHAPSSQHSPYPPSEPPRTEHSTNDVASILGLPESVVTPAVMKSITGLLGELDRLRWVDSHYRRRLSYLETLADQDALLPISNRRGFIRTLDALLGSGHADGTLVVLHVAGIELIRQQDGIAAGDAALRHICATLIGGLRTTDPRGLLGGSDFALVLVATNLAMARTKVREIMEQINLLPFVWQGQSHSFAMFSGYHVLATGESAETALVAADAARRGVAS</sequence>
<dbReference type="EMBL" id="FNWO01000003">
    <property type="protein sequence ID" value="SEH30976.1"/>
    <property type="molecule type" value="Genomic_DNA"/>
</dbReference>
<evidence type="ECO:0000259" key="2">
    <source>
        <dbReference type="PROSITE" id="PS50887"/>
    </source>
</evidence>
<proteinExistence type="predicted"/>
<dbReference type="Gene3D" id="3.30.70.270">
    <property type="match status" value="1"/>
</dbReference>
<dbReference type="OrthoDB" id="9793210at2"/>
<dbReference type="RefSeq" id="WP_074766210.1">
    <property type="nucleotide sequence ID" value="NZ_FNWO01000003.1"/>
</dbReference>
<accession>A0A1H6H6C3</accession>
<evidence type="ECO:0000313" key="4">
    <source>
        <dbReference type="Proteomes" id="UP000182983"/>
    </source>
</evidence>
<organism evidence="3 4">
    <name type="scientific">Magnetospirillum fulvum</name>
    <name type="common">Rhodospirillum fulvum</name>
    <dbReference type="NCBI Taxonomy" id="1082"/>
    <lineage>
        <taxon>Bacteria</taxon>
        <taxon>Pseudomonadati</taxon>
        <taxon>Pseudomonadota</taxon>
        <taxon>Alphaproteobacteria</taxon>
        <taxon>Rhodospirillales</taxon>
        <taxon>Rhodospirillaceae</taxon>
        <taxon>Magnetospirillum</taxon>
    </lineage>
</organism>
<feature type="region of interest" description="Disordered" evidence="1">
    <location>
        <begin position="1"/>
        <end position="51"/>
    </location>
</feature>
<dbReference type="SMART" id="SM00267">
    <property type="entry name" value="GGDEF"/>
    <property type="match status" value="1"/>
</dbReference>
<dbReference type="PROSITE" id="PS50887">
    <property type="entry name" value="GGDEF"/>
    <property type="match status" value="1"/>
</dbReference>
<reference evidence="4" key="1">
    <citation type="submission" date="2016-10" db="EMBL/GenBank/DDBJ databases">
        <authorList>
            <person name="Varghese N."/>
            <person name="Submissions S."/>
        </authorList>
    </citation>
    <scope>NUCLEOTIDE SEQUENCE [LARGE SCALE GENOMIC DNA]</scope>
    <source>
        <strain evidence="4">DSM 13234</strain>
    </source>
</reference>
<dbReference type="InterPro" id="IPR029787">
    <property type="entry name" value="Nucleotide_cyclase"/>
</dbReference>
<dbReference type="AlphaFoldDB" id="A0A1H6H6C3"/>
<gene>
    <name evidence="3" type="ORF">SAMN04244559_01032</name>
</gene>
<keyword evidence="4" id="KW-1185">Reference proteome</keyword>
<evidence type="ECO:0000313" key="3">
    <source>
        <dbReference type="EMBL" id="SEH30976.1"/>
    </source>
</evidence>
<dbReference type="Pfam" id="PF00990">
    <property type="entry name" value="GGDEF"/>
    <property type="match status" value="1"/>
</dbReference>
<dbReference type="InterPro" id="IPR000160">
    <property type="entry name" value="GGDEF_dom"/>
</dbReference>
<dbReference type="Proteomes" id="UP000182983">
    <property type="component" value="Unassembled WGS sequence"/>
</dbReference>
<evidence type="ECO:0000256" key="1">
    <source>
        <dbReference type="SAM" id="MobiDB-lite"/>
    </source>
</evidence>
<dbReference type="InterPro" id="IPR043128">
    <property type="entry name" value="Rev_trsase/Diguanyl_cyclase"/>
</dbReference>
<protein>
    <submittedName>
        <fullName evidence="3">Diguanylate cyclase (GGDEF) domain-containing protein</fullName>
    </submittedName>
</protein>
<dbReference type="SUPFAM" id="SSF55073">
    <property type="entry name" value="Nucleotide cyclase"/>
    <property type="match status" value="1"/>
</dbReference>
<name>A0A1H6H6C3_MAGFU</name>
<feature type="domain" description="GGDEF" evidence="2">
    <location>
        <begin position="128"/>
        <end position="249"/>
    </location>
</feature>